<dbReference type="SUPFAM" id="SSF118215">
    <property type="entry name" value="Proton glutamate symport protein"/>
    <property type="match status" value="1"/>
</dbReference>
<accession>A0ABV2K3Z3</accession>
<comment type="subcellular location">
    <subcellularLocation>
        <location evidence="1">Cell membrane</location>
        <topology evidence="1">Multi-pass membrane protein</topology>
    </subcellularLocation>
</comment>
<feature type="transmembrane region" description="Helical" evidence="7">
    <location>
        <begin position="305"/>
        <end position="325"/>
    </location>
</feature>
<feature type="transmembrane region" description="Helical" evidence="7">
    <location>
        <begin position="68"/>
        <end position="95"/>
    </location>
</feature>
<dbReference type="InterPro" id="IPR036458">
    <property type="entry name" value="Na:dicarbo_symporter_sf"/>
</dbReference>
<dbReference type="EMBL" id="JBEPME010000001">
    <property type="protein sequence ID" value="MET3655800.1"/>
    <property type="molecule type" value="Genomic_DNA"/>
</dbReference>
<dbReference type="PANTHER" id="PTHR42865:SF7">
    <property type="entry name" value="PROTON_GLUTAMATE-ASPARTATE SYMPORTER"/>
    <property type="match status" value="1"/>
</dbReference>
<evidence type="ECO:0000256" key="3">
    <source>
        <dbReference type="ARBA" id="ARBA00022475"/>
    </source>
</evidence>
<reference evidence="8 9" key="1">
    <citation type="submission" date="2024-06" db="EMBL/GenBank/DDBJ databases">
        <title>Sorghum-associated microbial communities from plants grown in Nebraska, USA.</title>
        <authorList>
            <person name="Schachtman D."/>
        </authorList>
    </citation>
    <scope>NUCLEOTIDE SEQUENCE [LARGE SCALE GENOMIC DNA]</scope>
    <source>
        <strain evidence="8 9">1288</strain>
    </source>
</reference>
<evidence type="ECO:0000313" key="8">
    <source>
        <dbReference type="EMBL" id="MET3655800.1"/>
    </source>
</evidence>
<keyword evidence="3" id="KW-1003">Cell membrane</keyword>
<feature type="transmembrane region" description="Helical" evidence="7">
    <location>
        <begin position="331"/>
        <end position="357"/>
    </location>
</feature>
<dbReference type="PANTHER" id="PTHR42865">
    <property type="entry name" value="PROTON/GLUTAMATE-ASPARTATE SYMPORTER"/>
    <property type="match status" value="1"/>
</dbReference>
<organism evidence="8 9">
    <name type="scientific">Sporosarcina psychrophila</name>
    <name type="common">Bacillus psychrophilus</name>
    <dbReference type="NCBI Taxonomy" id="1476"/>
    <lineage>
        <taxon>Bacteria</taxon>
        <taxon>Bacillati</taxon>
        <taxon>Bacillota</taxon>
        <taxon>Bacilli</taxon>
        <taxon>Bacillales</taxon>
        <taxon>Caryophanaceae</taxon>
        <taxon>Sporosarcina</taxon>
    </lineage>
</organism>
<dbReference type="PRINTS" id="PR00173">
    <property type="entry name" value="EDTRNSPORT"/>
</dbReference>
<gene>
    <name evidence="8" type="ORF">ABIC55_000884</name>
</gene>
<sequence length="402" mass="42267">MKLGLIPKLLIGLLLGIVVGIYAPQWLTSITETGRVILGNLIKFFIPLIIFSFIAASIAQLKESAGKLLSVTVGLSYIDTVIACTIAAVTSYIVIPGFVNGRSFSETTAKVIGEPIVEIAFPPLMDIMSALVLAIVIGLAASWGKSRIIADVVDELKGIIDVVIRRFMIPIIPIFIFCIFVGISAKGELSGAIAVFGKMLLLIIILQLIWLVIEYTVAGIISKSNPLTALKCMLPAYITAMGTMSSAATMPISLRQAKTIPGMDKKIADFVMPLCANIHSAGAALTLTISAITVSVLTQGALPPVSLIIVFIIVLGIVLTGAAGVPGGSVLATLGILQSILGFDEVGLGLMLALFMVQDTFGTATNITGDGALALIVNRFFGKKENEVEVLEGDLHVTSESN</sequence>
<dbReference type="Proteomes" id="UP001549104">
    <property type="component" value="Unassembled WGS sequence"/>
</dbReference>
<dbReference type="Pfam" id="PF00375">
    <property type="entry name" value="SDF"/>
    <property type="match status" value="1"/>
</dbReference>
<keyword evidence="4 7" id="KW-0812">Transmembrane</keyword>
<evidence type="ECO:0000256" key="4">
    <source>
        <dbReference type="ARBA" id="ARBA00022692"/>
    </source>
</evidence>
<feature type="transmembrane region" description="Helical" evidence="7">
    <location>
        <begin position="191"/>
        <end position="213"/>
    </location>
</feature>
<feature type="transmembrane region" description="Helical" evidence="7">
    <location>
        <begin position="278"/>
        <end position="298"/>
    </location>
</feature>
<dbReference type="RefSeq" id="WP_342538875.1">
    <property type="nucleotide sequence ID" value="NZ_JBEPME010000001.1"/>
</dbReference>
<feature type="transmembrane region" description="Helical" evidence="7">
    <location>
        <begin position="167"/>
        <end position="185"/>
    </location>
</feature>
<keyword evidence="2" id="KW-0813">Transport</keyword>
<keyword evidence="6 7" id="KW-0472">Membrane</keyword>
<keyword evidence="5 7" id="KW-1133">Transmembrane helix</keyword>
<name>A0ABV2K3Z3_SPOPS</name>
<dbReference type="InterPro" id="IPR001991">
    <property type="entry name" value="Na-dicarboxylate_symporter"/>
</dbReference>
<evidence type="ECO:0000256" key="6">
    <source>
        <dbReference type="ARBA" id="ARBA00023136"/>
    </source>
</evidence>
<dbReference type="Gene3D" id="1.10.3860.10">
    <property type="entry name" value="Sodium:dicarboxylate symporter"/>
    <property type="match status" value="1"/>
</dbReference>
<evidence type="ECO:0000256" key="1">
    <source>
        <dbReference type="ARBA" id="ARBA00004651"/>
    </source>
</evidence>
<comment type="caution">
    <text evidence="8">The sequence shown here is derived from an EMBL/GenBank/DDBJ whole genome shotgun (WGS) entry which is preliminary data.</text>
</comment>
<keyword evidence="9" id="KW-1185">Reference proteome</keyword>
<protein>
    <submittedName>
        <fullName evidence="8">Na+/H+-dicarboxylate symporter</fullName>
    </submittedName>
</protein>
<feature type="transmembrane region" description="Helical" evidence="7">
    <location>
        <begin position="127"/>
        <end position="146"/>
    </location>
</feature>
<feature type="transmembrane region" description="Helical" evidence="7">
    <location>
        <begin position="36"/>
        <end position="56"/>
    </location>
</feature>
<evidence type="ECO:0000256" key="5">
    <source>
        <dbReference type="ARBA" id="ARBA00022989"/>
    </source>
</evidence>
<evidence type="ECO:0000256" key="7">
    <source>
        <dbReference type="SAM" id="Phobius"/>
    </source>
</evidence>
<evidence type="ECO:0000313" key="9">
    <source>
        <dbReference type="Proteomes" id="UP001549104"/>
    </source>
</evidence>
<proteinExistence type="predicted"/>
<evidence type="ECO:0000256" key="2">
    <source>
        <dbReference type="ARBA" id="ARBA00022448"/>
    </source>
</evidence>
<feature type="transmembrane region" description="Helical" evidence="7">
    <location>
        <begin position="234"/>
        <end position="254"/>
    </location>
</feature>